<dbReference type="InterPro" id="IPR036397">
    <property type="entry name" value="RNaseH_sf"/>
</dbReference>
<reference evidence="3 4" key="1">
    <citation type="journal article" date="2019" name="Sci. Rep.">
        <title>Orb-weaving spider Araneus ventricosus genome elucidates the spidroin gene catalogue.</title>
        <authorList>
            <person name="Kono N."/>
            <person name="Nakamura H."/>
            <person name="Ohtoshi R."/>
            <person name="Moran D.A.P."/>
            <person name="Shinohara A."/>
            <person name="Yoshida Y."/>
            <person name="Fujiwara M."/>
            <person name="Mori M."/>
            <person name="Tomita M."/>
            <person name="Arakawa K."/>
        </authorList>
    </citation>
    <scope>NUCLEOTIDE SEQUENCE [LARGE SCALE GENOMIC DNA]</scope>
</reference>
<dbReference type="Proteomes" id="UP000499080">
    <property type="component" value="Unassembled WGS sequence"/>
</dbReference>
<dbReference type="Gene3D" id="3.30.420.10">
    <property type="entry name" value="Ribonuclease H-like superfamily/Ribonuclease H"/>
    <property type="match status" value="1"/>
</dbReference>
<keyword evidence="4" id="KW-1185">Reference proteome</keyword>
<dbReference type="PROSITE" id="PS50994">
    <property type="entry name" value="INTEGRASE"/>
    <property type="match status" value="1"/>
</dbReference>
<dbReference type="PANTHER" id="PTHR37984:SF7">
    <property type="entry name" value="INTEGRASE CATALYTIC DOMAIN-CONTAINING PROTEIN"/>
    <property type="match status" value="1"/>
</dbReference>
<dbReference type="InterPro" id="IPR041588">
    <property type="entry name" value="Integrase_H2C2"/>
</dbReference>
<dbReference type="SUPFAM" id="SSF53098">
    <property type="entry name" value="Ribonuclease H-like"/>
    <property type="match status" value="1"/>
</dbReference>
<dbReference type="AlphaFoldDB" id="A0A4Y2CLZ2"/>
<evidence type="ECO:0000256" key="1">
    <source>
        <dbReference type="ARBA" id="ARBA00012493"/>
    </source>
</evidence>
<gene>
    <name evidence="3" type="primary">K02A2.6_34</name>
    <name evidence="3" type="ORF">AVEN_197751_1</name>
</gene>
<dbReference type="OrthoDB" id="6431567at2759"/>
<accession>A0A4Y2CLZ2</accession>
<name>A0A4Y2CLZ2_ARAVE</name>
<dbReference type="InterPro" id="IPR050951">
    <property type="entry name" value="Retrovirus_Pol_polyprotein"/>
</dbReference>
<dbReference type="Pfam" id="PF00665">
    <property type="entry name" value="rve"/>
    <property type="match status" value="1"/>
</dbReference>
<dbReference type="FunFam" id="3.30.420.10:FF:000063">
    <property type="entry name" value="Retrovirus-related Pol polyprotein from transposon 297-like Protein"/>
    <property type="match status" value="1"/>
</dbReference>
<dbReference type="PANTHER" id="PTHR37984">
    <property type="entry name" value="PROTEIN CBG26694"/>
    <property type="match status" value="1"/>
</dbReference>
<proteinExistence type="predicted"/>
<dbReference type="Gene3D" id="1.10.340.70">
    <property type="match status" value="1"/>
</dbReference>
<sequence length="220" mass="25085">MKEEILQNLHSAHQGITSCINKASTNVYWPNFCEDIKSFVNSCSVCQQHQRANVKETLLPYRVPSLPWEEVSIDFMYPQKTDYLLCTDYHSKCIEIKKLTLKTAEPMISAVKQIFRTHGIPRRLHSDNGPPFDSKQFFNFTKTYDIEHVTSSPKYPKSNGMVERAIGTMKAILNKVIKGGRDPNLAVLEYNTTPKLNLFSPAEMLMGRVLRTILPTTSSL</sequence>
<dbReference type="EC" id="2.7.7.49" evidence="1"/>
<organism evidence="3 4">
    <name type="scientific">Araneus ventricosus</name>
    <name type="common">Orbweaver spider</name>
    <name type="synonym">Epeira ventricosa</name>
    <dbReference type="NCBI Taxonomy" id="182803"/>
    <lineage>
        <taxon>Eukaryota</taxon>
        <taxon>Metazoa</taxon>
        <taxon>Ecdysozoa</taxon>
        <taxon>Arthropoda</taxon>
        <taxon>Chelicerata</taxon>
        <taxon>Arachnida</taxon>
        <taxon>Araneae</taxon>
        <taxon>Araneomorphae</taxon>
        <taxon>Entelegynae</taxon>
        <taxon>Araneoidea</taxon>
        <taxon>Araneidae</taxon>
        <taxon>Araneus</taxon>
    </lineage>
</organism>
<dbReference type="GO" id="GO:0003676">
    <property type="term" value="F:nucleic acid binding"/>
    <property type="evidence" value="ECO:0007669"/>
    <property type="project" value="InterPro"/>
</dbReference>
<comment type="caution">
    <text evidence="3">The sequence shown here is derived from an EMBL/GenBank/DDBJ whole genome shotgun (WGS) entry which is preliminary data.</text>
</comment>
<feature type="domain" description="Integrase catalytic" evidence="2">
    <location>
        <begin position="63"/>
        <end position="220"/>
    </location>
</feature>
<dbReference type="InterPro" id="IPR001584">
    <property type="entry name" value="Integrase_cat-core"/>
</dbReference>
<dbReference type="Pfam" id="PF17921">
    <property type="entry name" value="Integrase_H2C2"/>
    <property type="match status" value="1"/>
</dbReference>
<dbReference type="InterPro" id="IPR012337">
    <property type="entry name" value="RNaseH-like_sf"/>
</dbReference>
<protein>
    <recommendedName>
        <fullName evidence="1">RNA-directed DNA polymerase</fullName>
        <ecNumber evidence="1">2.7.7.49</ecNumber>
    </recommendedName>
</protein>
<evidence type="ECO:0000259" key="2">
    <source>
        <dbReference type="PROSITE" id="PS50994"/>
    </source>
</evidence>
<dbReference type="EMBL" id="BGPR01000212">
    <property type="protein sequence ID" value="GBM05199.1"/>
    <property type="molecule type" value="Genomic_DNA"/>
</dbReference>
<dbReference type="GO" id="GO:0003964">
    <property type="term" value="F:RNA-directed DNA polymerase activity"/>
    <property type="evidence" value="ECO:0007669"/>
    <property type="project" value="UniProtKB-EC"/>
</dbReference>
<evidence type="ECO:0000313" key="4">
    <source>
        <dbReference type="Proteomes" id="UP000499080"/>
    </source>
</evidence>
<evidence type="ECO:0000313" key="3">
    <source>
        <dbReference type="EMBL" id="GBM05199.1"/>
    </source>
</evidence>
<dbReference type="PROSITE" id="PS51257">
    <property type="entry name" value="PROKAR_LIPOPROTEIN"/>
    <property type="match status" value="1"/>
</dbReference>
<dbReference type="GO" id="GO:0015074">
    <property type="term" value="P:DNA integration"/>
    <property type="evidence" value="ECO:0007669"/>
    <property type="project" value="InterPro"/>
</dbReference>